<organism evidence="3 4">
    <name type="scientific">Rubus argutus</name>
    <name type="common">Southern blackberry</name>
    <dbReference type="NCBI Taxonomy" id="59490"/>
    <lineage>
        <taxon>Eukaryota</taxon>
        <taxon>Viridiplantae</taxon>
        <taxon>Streptophyta</taxon>
        <taxon>Embryophyta</taxon>
        <taxon>Tracheophyta</taxon>
        <taxon>Spermatophyta</taxon>
        <taxon>Magnoliopsida</taxon>
        <taxon>eudicotyledons</taxon>
        <taxon>Gunneridae</taxon>
        <taxon>Pentapetalae</taxon>
        <taxon>rosids</taxon>
        <taxon>fabids</taxon>
        <taxon>Rosales</taxon>
        <taxon>Rosaceae</taxon>
        <taxon>Rosoideae</taxon>
        <taxon>Rosoideae incertae sedis</taxon>
        <taxon>Rubus</taxon>
    </lineage>
</organism>
<dbReference type="EMBL" id="JBEDUW010000002">
    <property type="protein sequence ID" value="KAK9947120.1"/>
    <property type="molecule type" value="Genomic_DNA"/>
</dbReference>
<name>A0AAW1YD13_RUBAR</name>
<dbReference type="GO" id="GO:0005634">
    <property type="term" value="C:nucleus"/>
    <property type="evidence" value="ECO:0007669"/>
    <property type="project" value="TreeGrafter"/>
</dbReference>
<protein>
    <recommendedName>
        <fullName evidence="5">Methyltransferase-like protein 2</fullName>
    </recommendedName>
</protein>
<comment type="similarity">
    <text evidence="1">Belongs to the MT-A70-like family.</text>
</comment>
<evidence type="ECO:0008006" key="5">
    <source>
        <dbReference type="Google" id="ProtNLM"/>
    </source>
</evidence>
<proteinExistence type="inferred from homology"/>
<dbReference type="AlphaFoldDB" id="A0AAW1YD13"/>
<accession>A0AAW1YD13</accession>
<dbReference type="Pfam" id="PF05063">
    <property type="entry name" value="MT-A70"/>
    <property type="match status" value="1"/>
</dbReference>
<dbReference type="GO" id="GO:0032259">
    <property type="term" value="P:methylation"/>
    <property type="evidence" value="ECO:0007669"/>
    <property type="project" value="InterPro"/>
</dbReference>
<dbReference type="InterPro" id="IPR002052">
    <property type="entry name" value="DNA_methylase_N6_adenine_CS"/>
</dbReference>
<evidence type="ECO:0000313" key="4">
    <source>
        <dbReference type="Proteomes" id="UP001457282"/>
    </source>
</evidence>
<dbReference type="PROSITE" id="PS51143">
    <property type="entry name" value="MT_A70"/>
    <property type="match status" value="1"/>
</dbReference>
<evidence type="ECO:0000256" key="2">
    <source>
        <dbReference type="SAM" id="MobiDB-lite"/>
    </source>
</evidence>
<dbReference type="GO" id="GO:0008168">
    <property type="term" value="F:methyltransferase activity"/>
    <property type="evidence" value="ECO:0007669"/>
    <property type="project" value="InterPro"/>
</dbReference>
<dbReference type="InterPro" id="IPR007757">
    <property type="entry name" value="MT-A70-like"/>
</dbReference>
<feature type="compositionally biased region" description="Basic residues" evidence="2">
    <location>
        <begin position="69"/>
        <end position="78"/>
    </location>
</feature>
<dbReference type="GO" id="GO:0003676">
    <property type="term" value="F:nucleic acid binding"/>
    <property type="evidence" value="ECO:0007669"/>
    <property type="project" value="InterPro"/>
</dbReference>
<evidence type="ECO:0000256" key="1">
    <source>
        <dbReference type="PROSITE-ProRule" id="PRU00489"/>
    </source>
</evidence>
<evidence type="ECO:0000313" key="3">
    <source>
        <dbReference type="EMBL" id="KAK9947120.1"/>
    </source>
</evidence>
<comment type="caution">
    <text evidence="3">The sequence shown here is derived from an EMBL/GenBank/DDBJ whole genome shotgun (WGS) entry which is preliminary data.</text>
</comment>
<dbReference type="PANTHER" id="PTHR12829:SF4">
    <property type="entry name" value="N(6)-ADENINE-SPECIFIC METHYLTRANSFERASE METTL4"/>
    <property type="match status" value="1"/>
</dbReference>
<gene>
    <name evidence="3" type="ORF">M0R45_012555</name>
</gene>
<reference evidence="3 4" key="1">
    <citation type="journal article" date="2023" name="G3 (Bethesda)">
        <title>A chromosome-length genome assembly and annotation of blackberry (Rubus argutus, cv. 'Hillquist').</title>
        <authorList>
            <person name="Bruna T."/>
            <person name="Aryal R."/>
            <person name="Dudchenko O."/>
            <person name="Sargent D.J."/>
            <person name="Mead D."/>
            <person name="Buti M."/>
            <person name="Cavallini A."/>
            <person name="Hytonen T."/>
            <person name="Andres J."/>
            <person name="Pham M."/>
            <person name="Weisz D."/>
            <person name="Mascagni F."/>
            <person name="Usai G."/>
            <person name="Natali L."/>
            <person name="Bassil N."/>
            <person name="Fernandez G.E."/>
            <person name="Lomsadze A."/>
            <person name="Armour M."/>
            <person name="Olukolu B."/>
            <person name="Poorten T."/>
            <person name="Britton C."/>
            <person name="Davik J."/>
            <person name="Ashrafi H."/>
            <person name="Aiden E.L."/>
            <person name="Borodovsky M."/>
            <person name="Worthington M."/>
        </authorList>
    </citation>
    <scope>NUCLEOTIDE SEQUENCE [LARGE SCALE GENOMIC DNA]</scope>
    <source>
        <strain evidence="3">PI 553951</strain>
    </source>
</reference>
<feature type="compositionally biased region" description="Basic and acidic residues" evidence="2">
    <location>
        <begin position="79"/>
        <end position="90"/>
    </location>
</feature>
<keyword evidence="4" id="KW-1185">Reference proteome</keyword>
<dbReference type="PROSITE" id="PS00092">
    <property type="entry name" value="N6_MTASE"/>
    <property type="match status" value="1"/>
</dbReference>
<feature type="region of interest" description="Disordered" evidence="2">
    <location>
        <begin position="57"/>
        <end position="90"/>
    </location>
</feature>
<dbReference type="PANTHER" id="PTHR12829">
    <property type="entry name" value="N6-ADENOSINE-METHYLTRANSFERASE"/>
    <property type="match status" value="1"/>
</dbReference>
<sequence>MEDSNASGSEVAAFLDTGICRLKDSNAVFIDPVRVLNRSYTRFRVSPSAYYCRAFESKSPPEPSVSSNSRKRKRKEKKPRALNDREQVADRRHQAVRPFLLKAHESLVGATEVLEVMSNLRGGFGPSTSSPPGVELAQVWQAPLCEICLNFHTRDIAGEDGGSPITQCHEQRVLPVFNNLIVNETGDDVEAQVLNSRYILPPNSSFYMSDMGQIHNLIPAEPDCGFNIIVVDPPWENGSARQKSRYKTLPNRYFLSLPIKQLCHTDGALVALWVTNREKLRGFVENELFPAWGVAHVATFFWLKVKADGSLICDLDLFHHRPYECLLVGICHGKVMNCKQLLGSEPIPDNQIIISVPGDYSRKPPIGGLLQEYAPRLKGGRCVELFARELAAGWVSWGNEPLHFQESRNFVTE</sequence>
<dbReference type="Proteomes" id="UP001457282">
    <property type="component" value="Unassembled WGS sequence"/>
</dbReference>